<feature type="region of interest" description="Disordered" evidence="2">
    <location>
        <begin position="99"/>
        <end position="120"/>
    </location>
</feature>
<dbReference type="RefSeq" id="WP_145387822.1">
    <property type="nucleotide sequence ID" value="NZ_CP037423.1"/>
</dbReference>
<accession>A0A518HS22</accession>
<evidence type="ECO:0000313" key="5">
    <source>
        <dbReference type="Proteomes" id="UP000319004"/>
    </source>
</evidence>
<gene>
    <name evidence="4" type="primary">xerD_8</name>
    <name evidence="4" type="ORF">Enr13x_34450</name>
</gene>
<dbReference type="KEGG" id="snep:Enr13x_34450"/>
<evidence type="ECO:0000256" key="2">
    <source>
        <dbReference type="SAM" id="MobiDB-lite"/>
    </source>
</evidence>
<evidence type="ECO:0000313" key="4">
    <source>
        <dbReference type="EMBL" id="QDV43588.1"/>
    </source>
</evidence>
<evidence type="ECO:0000259" key="3">
    <source>
        <dbReference type="PROSITE" id="PS51898"/>
    </source>
</evidence>
<dbReference type="GO" id="GO:0003677">
    <property type="term" value="F:DNA binding"/>
    <property type="evidence" value="ECO:0007669"/>
    <property type="project" value="InterPro"/>
</dbReference>
<dbReference type="Gene3D" id="1.10.443.10">
    <property type="entry name" value="Intergrase catalytic core"/>
    <property type="match status" value="1"/>
</dbReference>
<dbReference type="EMBL" id="CP037423">
    <property type="protein sequence ID" value="QDV43588.1"/>
    <property type="molecule type" value="Genomic_DNA"/>
</dbReference>
<evidence type="ECO:0000256" key="1">
    <source>
        <dbReference type="ARBA" id="ARBA00023172"/>
    </source>
</evidence>
<reference evidence="4 5" key="1">
    <citation type="submission" date="2019-03" db="EMBL/GenBank/DDBJ databases">
        <title>Deep-cultivation of Planctomycetes and their phenomic and genomic characterization uncovers novel biology.</title>
        <authorList>
            <person name="Wiegand S."/>
            <person name="Jogler M."/>
            <person name="Boedeker C."/>
            <person name="Pinto D."/>
            <person name="Vollmers J."/>
            <person name="Rivas-Marin E."/>
            <person name="Kohn T."/>
            <person name="Peeters S.H."/>
            <person name="Heuer A."/>
            <person name="Rast P."/>
            <person name="Oberbeckmann S."/>
            <person name="Bunk B."/>
            <person name="Jeske O."/>
            <person name="Meyerdierks A."/>
            <person name="Storesund J.E."/>
            <person name="Kallscheuer N."/>
            <person name="Luecker S."/>
            <person name="Lage O.M."/>
            <person name="Pohl T."/>
            <person name="Merkel B.J."/>
            <person name="Hornburger P."/>
            <person name="Mueller R.-W."/>
            <person name="Bruemmer F."/>
            <person name="Labrenz M."/>
            <person name="Spormann A.M."/>
            <person name="Op den Camp H."/>
            <person name="Overmann J."/>
            <person name="Amann R."/>
            <person name="Jetten M.S.M."/>
            <person name="Mascher T."/>
            <person name="Medema M.H."/>
            <person name="Devos D.P."/>
            <person name="Kaster A.-K."/>
            <person name="Ovreas L."/>
            <person name="Rohde M."/>
            <person name="Galperin M.Y."/>
            <person name="Jogler C."/>
        </authorList>
    </citation>
    <scope>NUCLEOTIDE SEQUENCE [LARGE SCALE GENOMIC DNA]</scope>
    <source>
        <strain evidence="4 5">Enr13</strain>
    </source>
</reference>
<dbReference type="SUPFAM" id="SSF56349">
    <property type="entry name" value="DNA breaking-rejoining enzymes"/>
    <property type="match status" value="1"/>
</dbReference>
<feature type="domain" description="Tyr recombinase" evidence="3">
    <location>
        <begin position="1"/>
        <end position="101"/>
    </location>
</feature>
<dbReference type="OrthoDB" id="9801717at2"/>
<dbReference type="InterPro" id="IPR002104">
    <property type="entry name" value="Integrase_catalytic"/>
</dbReference>
<name>A0A518HS22_9BACT</name>
<dbReference type="GO" id="GO:0015074">
    <property type="term" value="P:DNA integration"/>
    <property type="evidence" value="ECO:0007669"/>
    <property type="project" value="InterPro"/>
</dbReference>
<dbReference type="GO" id="GO:0006310">
    <property type="term" value="P:DNA recombination"/>
    <property type="evidence" value="ECO:0007669"/>
    <property type="project" value="UniProtKB-KW"/>
</dbReference>
<dbReference type="InterPro" id="IPR011010">
    <property type="entry name" value="DNA_brk_join_enz"/>
</dbReference>
<keyword evidence="5" id="KW-1185">Reference proteome</keyword>
<proteinExistence type="predicted"/>
<dbReference type="PROSITE" id="PS51898">
    <property type="entry name" value="TYR_RECOMBINASE"/>
    <property type="match status" value="1"/>
</dbReference>
<dbReference type="AlphaFoldDB" id="A0A518HS22"/>
<dbReference type="InterPro" id="IPR013762">
    <property type="entry name" value="Integrase-like_cat_sf"/>
</dbReference>
<sequence>MKYLRDGHPALLDEDTDVIFLTSRGNAFHQVTLSQLVRSYFTAAGITKPGSCHMIRHTTATLMLEGGADLRSIQTLLGHEQLNTTQIYTHVSIKRLREVHDKTPRGVKDRDPDNRSDSEG</sequence>
<protein>
    <submittedName>
        <fullName evidence="4">Tyrosine recombinase XerD</fullName>
    </submittedName>
</protein>
<dbReference type="Pfam" id="PF00589">
    <property type="entry name" value="Phage_integrase"/>
    <property type="match status" value="1"/>
</dbReference>
<organism evidence="4 5">
    <name type="scientific">Stieleria neptunia</name>
    <dbReference type="NCBI Taxonomy" id="2527979"/>
    <lineage>
        <taxon>Bacteria</taxon>
        <taxon>Pseudomonadati</taxon>
        <taxon>Planctomycetota</taxon>
        <taxon>Planctomycetia</taxon>
        <taxon>Pirellulales</taxon>
        <taxon>Pirellulaceae</taxon>
        <taxon>Stieleria</taxon>
    </lineage>
</organism>
<dbReference type="Proteomes" id="UP000319004">
    <property type="component" value="Chromosome"/>
</dbReference>
<keyword evidence="1" id="KW-0233">DNA recombination</keyword>